<keyword evidence="3" id="KW-1185">Reference proteome</keyword>
<dbReference type="EMBL" id="BGZK01001054">
    <property type="protein sequence ID" value="GBP69841.1"/>
    <property type="molecule type" value="Genomic_DNA"/>
</dbReference>
<feature type="signal peptide" evidence="1">
    <location>
        <begin position="1"/>
        <end position="22"/>
    </location>
</feature>
<sequence>MVLATMSLVWLAHLDDMMRVRAAVVIRLGTCGFRHLRLYCRRRIDFIGGAPSFSVTAFRPPLYHVHTSLFPAPPLGSIRRGILLGGERARVPQFSCLPHENPVSVSQSTAQAAESLLRQMVTDEQFHLEGLADPANPPTTSTATKAPSGVSVCFGISI</sequence>
<gene>
    <name evidence="2" type="ORF">EVAR_89345_1</name>
</gene>
<organism evidence="2 3">
    <name type="scientific">Eumeta variegata</name>
    <name type="common">Bagworm moth</name>
    <name type="synonym">Eumeta japonica</name>
    <dbReference type="NCBI Taxonomy" id="151549"/>
    <lineage>
        <taxon>Eukaryota</taxon>
        <taxon>Metazoa</taxon>
        <taxon>Ecdysozoa</taxon>
        <taxon>Arthropoda</taxon>
        <taxon>Hexapoda</taxon>
        <taxon>Insecta</taxon>
        <taxon>Pterygota</taxon>
        <taxon>Neoptera</taxon>
        <taxon>Endopterygota</taxon>
        <taxon>Lepidoptera</taxon>
        <taxon>Glossata</taxon>
        <taxon>Ditrysia</taxon>
        <taxon>Tineoidea</taxon>
        <taxon>Psychidae</taxon>
        <taxon>Oiketicinae</taxon>
        <taxon>Eumeta</taxon>
    </lineage>
</organism>
<accession>A0A4C1Y0Q9</accession>
<protein>
    <submittedName>
        <fullName evidence="2">Uncharacterized protein</fullName>
    </submittedName>
</protein>
<dbReference type="AlphaFoldDB" id="A0A4C1Y0Q9"/>
<evidence type="ECO:0000256" key="1">
    <source>
        <dbReference type="SAM" id="SignalP"/>
    </source>
</evidence>
<proteinExistence type="predicted"/>
<keyword evidence="1" id="KW-0732">Signal</keyword>
<comment type="caution">
    <text evidence="2">The sequence shown here is derived from an EMBL/GenBank/DDBJ whole genome shotgun (WGS) entry which is preliminary data.</text>
</comment>
<name>A0A4C1Y0Q9_EUMVA</name>
<dbReference type="Proteomes" id="UP000299102">
    <property type="component" value="Unassembled WGS sequence"/>
</dbReference>
<feature type="chain" id="PRO_5020036408" evidence="1">
    <location>
        <begin position="23"/>
        <end position="158"/>
    </location>
</feature>
<evidence type="ECO:0000313" key="3">
    <source>
        <dbReference type="Proteomes" id="UP000299102"/>
    </source>
</evidence>
<reference evidence="2 3" key="1">
    <citation type="journal article" date="2019" name="Commun. Biol.">
        <title>The bagworm genome reveals a unique fibroin gene that provides high tensile strength.</title>
        <authorList>
            <person name="Kono N."/>
            <person name="Nakamura H."/>
            <person name="Ohtoshi R."/>
            <person name="Tomita M."/>
            <person name="Numata K."/>
            <person name="Arakawa K."/>
        </authorList>
    </citation>
    <scope>NUCLEOTIDE SEQUENCE [LARGE SCALE GENOMIC DNA]</scope>
</reference>
<evidence type="ECO:0000313" key="2">
    <source>
        <dbReference type="EMBL" id="GBP69841.1"/>
    </source>
</evidence>